<protein>
    <submittedName>
        <fullName evidence="1">Uncharacterized protein</fullName>
    </submittedName>
</protein>
<reference evidence="1 2" key="1">
    <citation type="submission" date="2024-06" db="EMBL/GenBank/DDBJ databases">
        <title>Sorghum-associated microbial communities from plants grown in Nebraska, USA.</title>
        <authorList>
            <person name="Schachtman D."/>
        </authorList>
    </citation>
    <scope>NUCLEOTIDE SEQUENCE [LARGE SCALE GENOMIC DNA]</scope>
    <source>
        <strain evidence="1 2">1288</strain>
    </source>
</reference>
<evidence type="ECO:0000313" key="1">
    <source>
        <dbReference type="EMBL" id="MET3655641.1"/>
    </source>
</evidence>
<sequence length="432" mass="46844">MKRIFIVCVTCITFFLVSPTFVHGEKMPIEKSDGLLAGTLKNVGAELKTTTESIGMVVEESVHGAGETVKDTVVFAEQTVKSLSEPAKSEAEISLLKNTKSLLENTVGNTLPVVEKTTEAVTETIRTTSTEVTNTVDSIVNELPEMPVVTPVVEGVKELGKQTTTEVLKTVNLTVDSVVAELPTVPVVTPVVKEVGDTVKETVSAVQPIQVKPVADETEKNPDSTPIDAVVETNETVSKEPQNDSGTISMESDKSYQEQLNATRIILVEETTDLIKQEEPVMEEQTGLSDRPNRLPDESEIVSALPISKDPLNLVSMKIVAPQLTNYTGGDSVNFQKEVDQKSTLPTEPRQKWKDLSVATITSSMSSIATSPLQISGHNDLGFGVVVDVFLLLISNGRQWMPSDDNAMIQWTHAPPGQPPQQTPFLNVKQTL</sequence>
<name>A0ABV2K3K1_SPOPS</name>
<dbReference type="RefSeq" id="WP_354312175.1">
    <property type="nucleotide sequence ID" value="NZ_JBEPME010000001.1"/>
</dbReference>
<accession>A0ABV2K3K1</accession>
<gene>
    <name evidence="1" type="ORF">ABIC55_000725</name>
</gene>
<evidence type="ECO:0000313" key="2">
    <source>
        <dbReference type="Proteomes" id="UP001549104"/>
    </source>
</evidence>
<keyword evidence="2" id="KW-1185">Reference proteome</keyword>
<organism evidence="1 2">
    <name type="scientific">Sporosarcina psychrophila</name>
    <name type="common">Bacillus psychrophilus</name>
    <dbReference type="NCBI Taxonomy" id="1476"/>
    <lineage>
        <taxon>Bacteria</taxon>
        <taxon>Bacillati</taxon>
        <taxon>Bacillota</taxon>
        <taxon>Bacilli</taxon>
        <taxon>Bacillales</taxon>
        <taxon>Caryophanaceae</taxon>
        <taxon>Sporosarcina</taxon>
    </lineage>
</organism>
<dbReference type="Proteomes" id="UP001549104">
    <property type="component" value="Unassembled WGS sequence"/>
</dbReference>
<comment type="caution">
    <text evidence="1">The sequence shown here is derived from an EMBL/GenBank/DDBJ whole genome shotgun (WGS) entry which is preliminary data.</text>
</comment>
<dbReference type="EMBL" id="JBEPME010000001">
    <property type="protein sequence ID" value="MET3655641.1"/>
    <property type="molecule type" value="Genomic_DNA"/>
</dbReference>
<proteinExistence type="predicted"/>